<keyword evidence="5" id="KW-1185">Reference proteome</keyword>
<dbReference type="SUPFAM" id="SSF53448">
    <property type="entry name" value="Nucleotide-diphospho-sugar transferases"/>
    <property type="match status" value="1"/>
</dbReference>
<evidence type="ECO:0000313" key="5">
    <source>
        <dbReference type="Proteomes" id="UP000621266"/>
    </source>
</evidence>
<gene>
    <name evidence="4" type="ORF">GCU69_15250</name>
</gene>
<feature type="domain" description="Glycosyltransferase 2-like" evidence="2">
    <location>
        <begin position="8"/>
        <end position="137"/>
    </location>
</feature>
<organism evidence="4 5">
    <name type="scientific">Streptomyces lycii</name>
    <dbReference type="NCBI Taxonomy" id="2654337"/>
    <lineage>
        <taxon>Bacteria</taxon>
        <taxon>Bacillati</taxon>
        <taxon>Actinomycetota</taxon>
        <taxon>Actinomycetes</taxon>
        <taxon>Kitasatosporales</taxon>
        <taxon>Streptomycetaceae</taxon>
        <taxon>Streptomyces</taxon>
    </lineage>
</organism>
<comment type="caution">
    <text evidence="4">The sequence shown here is derived from an EMBL/GenBank/DDBJ whole genome shotgun (WGS) entry which is preliminary data.</text>
</comment>
<dbReference type="InterPro" id="IPR027791">
    <property type="entry name" value="Galactosyl_T_C"/>
</dbReference>
<feature type="domain" description="Galactosyltransferase C-terminal" evidence="3">
    <location>
        <begin position="178"/>
        <end position="228"/>
    </location>
</feature>
<dbReference type="InterPro" id="IPR001173">
    <property type="entry name" value="Glyco_trans_2-like"/>
</dbReference>
<dbReference type="Proteomes" id="UP000621266">
    <property type="component" value="Unassembled WGS sequence"/>
</dbReference>
<name>A0ABQ7FIL2_9ACTN</name>
<dbReference type="RefSeq" id="WP_098754691.1">
    <property type="nucleotide sequence ID" value="NZ_WHPN01000283.1"/>
</dbReference>
<dbReference type="Gene3D" id="3.90.550.10">
    <property type="entry name" value="Spore Coat Polysaccharide Biosynthesis Protein SpsA, Chain A"/>
    <property type="match status" value="1"/>
</dbReference>
<evidence type="ECO:0000256" key="1">
    <source>
        <dbReference type="ARBA" id="ARBA00022679"/>
    </source>
</evidence>
<dbReference type="Pfam" id="PF02709">
    <property type="entry name" value="Glyco_transf_7C"/>
    <property type="match status" value="1"/>
</dbReference>
<keyword evidence="1" id="KW-0808">Transferase</keyword>
<protein>
    <submittedName>
        <fullName evidence="4">Glycosyltransferase</fullName>
    </submittedName>
</protein>
<evidence type="ECO:0000313" key="4">
    <source>
        <dbReference type="EMBL" id="KAF4408200.1"/>
    </source>
</evidence>
<dbReference type="Pfam" id="PF00535">
    <property type="entry name" value="Glycos_transf_2"/>
    <property type="match status" value="1"/>
</dbReference>
<evidence type="ECO:0000259" key="3">
    <source>
        <dbReference type="Pfam" id="PF02709"/>
    </source>
</evidence>
<dbReference type="InterPro" id="IPR050834">
    <property type="entry name" value="Glycosyltransf_2"/>
</dbReference>
<reference evidence="4 5" key="1">
    <citation type="submission" date="2019-10" db="EMBL/GenBank/DDBJ databases">
        <title>Streptomyces tenebrisbrunneis sp.nov., an endogenous actinomycete isolated from of Lycium ruthenicum.</title>
        <authorList>
            <person name="Ma L."/>
        </authorList>
    </citation>
    <scope>NUCLEOTIDE SEQUENCE [LARGE SCALE GENOMIC DNA]</scope>
    <source>
        <strain evidence="4 5">TRM 66187</strain>
    </source>
</reference>
<accession>A0ABQ7FIL2</accession>
<dbReference type="PANTHER" id="PTHR43685">
    <property type="entry name" value="GLYCOSYLTRANSFERASE"/>
    <property type="match status" value="1"/>
</dbReference>
<dbReference type="InterPro" id="IPR029044">
    <property type="entry name" value="Nucleotide-diphossugar_trans"/>
</dbReference>
<evidence type="ECO:0000259" key="2">
    <source>
        <dbReference type="Pfam" id="PF00535"/>
    </source>
</evidence>
<dbReference type="PANTHER" id="PTHR43685:SF3">
    <property type="entry name" value="SLR2126 PROTEIN"/>
    <property type="match status" value="1"/>
</dbReference>
<dbReference type="EMBL" id="WHPN01000283">
    <property type="protein sequence ID" value="KAF4408200.1"/>
    <property type="molecule type" value="Genomic_DNA"/>
</dbReference>
<sequence>MTPPPRCSVIVPTYNRVDLLRYTLDSLVRQSLPRDAFEVLVVDDGSSDGTADLVASYRDRLDLGYFFQEDRGYRVAKARNTGLRHARGPVSVFVDSGMILHSRALAAHCAAHEAVTGPVAVCGYVHGFNETSENGEQIARSIDYDDPDATIDAFTEHEQWQDVREWYYDRYGDELFRLAAPWLMFWTCNVSANTAQVKAVGMFDEAYRTWGGEDIDLAYRLHEDGARFVLRRDATSIHCPHPKEDMRSADANHRYFAAKYDTPITRLVPDTDIFLVEQAIRDGGLPTCAEHRAAQRRDRAGAA</sequence>
<proteinExistence type="predicted"/>